<protein>
    <submittedName>
        <fullName evidence="1">Uncharacterized protein</fullName>
    </submittedName>
</protein>
<dbReference type="EMBL" id="CP040946">
    <property type="protein sequence ID" value="QDC44905.1"/>
    <property type="molecule type" value="Genomic_DNA"/>
</dbReference>
<sequence length="76" mass="8597">MINRVYWTEEGQIKHQDFDDVVASLKFTHTLRKNPLVRLIATAINEDSIVGGFGVDGVENGKLPSGEPYGWKKRRP</sequence>
<name>A0A5B8CVF4_9PROT</name>
<dbReference type="OrthoDB" id="9132964at2"/>
<accession>A0A5B8CVF4</accession>
<organism evidence="1 2">
    <name type="scientific">Methylophilus medardicus</name>
    <dbReference type="NCBI Taxonomy" id="2588534"/>
    <lineage>
        <taxon>Bacteria</taxon>
        <taxon>Pseudomonadati</taxon>
        <taxon>Pseudomonadota</taxon>
        <taxon>Betaproteobacteria</taxon>
        <taxon>Nitrosomonadales</taxon>
        <taxon>Methylophilaceae</taxon>
        <taxon>Methylophilus</taxon>
    </lineage>
</organism>
<reference evidence="2" key="1">
    <citation type="journal article" date="2019" name="ISME J.">
        <title>Evolution in action: habitat transition from sediment to the pelagial leads to genome streamlining in Methylophilaceae.</title>
        <authorList>
            <person name="Salcher M."/>
            <person name="Schaefle D."/>
            <person name="Kaspar M."/>
            <person name="Neuenschwander S.M."/>
            <person name="Ghai R."/>
        </authorList>
    </citation>
    <scope>NUCLEOTIDE SEQUENCE [LARGE SCALE GENOMIC DNA]</scope>
    <source>
        <strain evidence="2">MMS-M-51</strain>
    </source>
</reference>
<keyword evidence="2" id="KW-1185">Reference proteome</keyword>
<proteinExistence type="predicted"/>
<dbReference type="KEGG" id="mmec:FIU01_10495"/>
<dbReference type="Proteomes" id="UP000311008">
    <property type="component" value="Chromosome"/>
</dbReference>
<dbReference type="AlphaFoldDB" id="A0A5B8CVF4"/>
<gene>
    <name evidence="1" type="ORF">FIU01_10495</name>
</gene>
<evidence type="ECO:0000313" key="1">
    <source>
        <dbReference type="EMBL" id="QDC44905.1"/>
    </source>
</evidence>
<evidence type="ECO:0000313" key="2">
    <source>
        <dbReference type="Proteomes" id="UP000311008"/>
    </source>
</evidence>
<dbReference type="RefSeq" id="WP_140004234.1">
    <property type="nucleotide sequence ID" value="NZ_CP040946.1"/>
</dbReference>